<comment type="catalytic activity">
    <reaction evidence="1">
        <text>Endonucleolytic cleavage of DNA to give random double-stranded fragments with terminal 5'-phosphates, ATP is simultaneously hydrolyzed.</text>
        <dbReference type="EC" id="3.1.21.3"/>
    </reaction>
</comment>
<evidence type="ECO:0000256" key="7">
    <source>
        <dbReference type="ARBA" id="ARBA00022759"/>
    </source>
</evidence>
<dbReference type="InterPro" id="IPR051268">
    <property type="entry name" value="Type-I_R_enzyme_R_subunit"/>
</dbReference>
<evidence type="ECO:0000256" key="10">
    <source>
        <dbReference type="ARBA" id="ARBA00023125"/>
    </source>
</evidence>
<evidence type="ECO:0000259" key="11">
    <source>
        <dbReference type="Pfam" id="PF04313"/>
    </source>
</evidence>
<dbReference type="InterPro" id="IPR007409">
    <property type="entry name" value="Restrct_endonuc_type1_HsdR_N"/>
</dbReference>
<evidence type="ECO:0000256" key="1">
    <source>
        <dbReference type="ARBA" id="ARBA00000851"/>
    </source>
</evidence>
<feature type="non-terminal residue" evidence="12">
    <location>
        <position position="285"/>
    </location>
</feature>
<proteinExistence type="inferred from homology"/>
<evidence type="ECO:0000313" key="13">
    <source>
        <dbReference type="Proteomes" id="UP000258379"/>
    </source>
</evidence>
<keyword evidence="9" id="KW-0067">ATP-binding</keyword>
<dbReference type="Proteomes" id="UP000258379">
    <property type="component" value="Unassembled WGS sequence"/>
</dbReference>
<keyword evidence="6" id="KW-0680">Restriction system</keyword>
<comment type="caution">
    <text evidence="12">The sequence shown here is derived from an EMBL/GenBank/DDBJ whole genome shotgun (WGS) entry which is preliminary data.</text>
</comment>
<protein>
    <recommendedName>
        <fullName evidence="3">type I site-specific deoxyribonuclease</fullName>
        <ecNumber evidence="3">3.1.21.3</ecNumber>
    </recommendedName>
</protein>
<organism evidence="12 13">
    <name type="scientific">Gardnerella vaginalis</name>
    <dbReference type="NCBI Taxonomy" id="2702"/>
    <lineage>
        <taxon>Bacteria</taxon>
        <taxon>Bacillati</taxon>
        <taxon>Actinomycetota</taxon>
        <taxon>Actinomycetes</taxon>
        <taxon>Bifidobacteriales</taxon>
        <taxon>Bifidobacteriaceae</taxon>
        <taxon>Gardnerella</taxon>
    </lineage>
</organism>
<evidence type="ECO:0000256" key="5">
    <source>
        <dbReference type="ARBA" id="ARBA00022741"/>
    </source>
</evidence>
<evidence type="ECO:0000256" key="2">
    <source>
        <dbReference type="ARBA" id="ARBA00008598"/>
    </source>
</evidence>
<keyword evidence="7" id="KW-0255">Endonuclease</keyword>
<evidence type="ECO:0000256" key="4">
    <source>
        <dbReference type="ARBA" id="ARBA00022722"/>
    </source>
</evidence>
<reference evidence="12 13" key="1">
    <citation type="submission" date="2017-07" db="EMBL/GenBank/DDBJ databases">
        <title>A comparative genomics approach to explaining the enigmatic role of Gardnerella vaginalis in the vaginal microbiome.</title>
        <authorList>
            <person name="Vancuren S.J."/>
            <person name="Hill J.E."/>
        </authorList>
    </citation>
    <scope>NUCLEOTIDE SEQUENCE [LARGE SCALE GENOMIC DNA]</scope>
    <source>
        <strain evidence="12 13">WP023</strain>
    </source>
</reference>
<accession>A0A3E2C9N9</accession>
<dbReference type="GO" id="GO:0005524">
    <property type="term" value="F:ATP binding"/>
    <property type="evidence" value="ECO:0007669"/>
    <property type="project" value="UniProtKB-KW"/>
</dbReference>
<dbReference type="AlphaFoldDB" id="A0A3E2C9N9"/>
<evidence type="ECO:0000256" key="9">
    <source>
        <dbReference type="ARBA" id="ARBA00022840"/>
    </source>
</evidence>
<dbReference type="EMBL" id="NNRU01000004">
    <property type="protein sequence ID" value="RFT28458.1"/>
    <property type="molecule type" value="Genomic_DNA"/>
</dbReference>
<gene>
    <name evidence="12" type="ORF">CG405_05395</name>
</gene>
<keyword evidence="5" id="KW-0547">Nucleotide-binding</keyword>
<sequence length="285" mass="33280">MAKLKEYNGHYCESEYEYAFIGFLEAEGWDYIAGNNINRISKRDVLIADDFKKFIAKTNPELTEDEVTQIFDNVRLVGAESDFATLHKVYGWMVDGIQFTPQDGLAKMIPLIDFENPYNNIFRVVNQFTVEYTNNGQKENRRPDVLLFVNGMPLCVVELKNPADHNATVYNAWEQINTRYWRDIPHLLHYCPLACISDGVKTRLGTVRTPYEHFYAWRRVNDDDKVSTLPFAETETMIKGVYSPARFLEIFRDYIYFQDSIYDSAEVEIVCRYPQFFAAKLLKQS</sequence>
<name>A0A3E2C9N9_GARVA</name>
<dbReference type="Gene3D" id="3.90.1570.50">
    <property type="match status" value="1"/>
</dbReference>
<keyword evidence="8" id="KW-0378">Hydrolase</keyword>
<dbReference type="Pfam" id="PF04313">
    <property type="entry name" value="HSDR_N"/>
    <property type="match status" value="1"/>
</dbReference>
<comment type="similarity">
    <text evidence="2">Belongs to the HsdR family.</text>
</comment>
<evidence type="ECO:0000256" key="3">
    <source>
        <dbReference type="ARBA" id="ARBA00012654"/>
    </source>
</evidence>
<feature type="domain" description="Restriction endonuclease type I HsdR N-terminal" evidence="11">
    <location>
        <begin position="20"/>
        <end position="212"/>
    </location>
</feature>
<keyword evidence="4" id="KW-0540">Nuclease</keyword>
<evidence type="ECO:0000313" key="12">
    <source>
        <dbReference type="EMBL" id="RFT28458.1"/>
    </source>
</evidence>
<dbReference type="CDD" id="cd22332">
    <property type="entry name" value="HsdR_N"/>
    <property type="match status" value="1"/>
</dbReference>
<dbReference type="PANTHER" id="PTHR30195">
    <property type="entry name" value="TYPE I SITE-SPECIFIC DEOXYRIBONUCLEASE PROTEIN SUBUNIT M AND R"/>
    <property type="match status" value="1"/>
</dbReference>
<evidence type="ECO:0000256" key="8">
    <source>
        <dbReference type="ARBA" id="ARBA00022801"/>
    </source>
</evidence>
<dbReference type="GO" id="GO:0009307">
    <property type="term" value="P:DNA restriction-modification system"/>
    <property type="evidence" value="ECO:0007669"/>
    <property type="project" value="UniProtKB-KW"/>
</dbReference>
<evidence type="ECO:0000256" key="6">
    <source>
        <dbReference type="ARBA" id="ARBA00022747"/>
    </source>
</evidence>
<keyword evidence="10" id="KW-0238">DNA-binding</keyword>
<dbReference type="GO" id="GO:0003677">
    <property type="term" value="F:DNA binding"/>
    <property type="evidence" value="ECO:0007669"/>
    <property type="project" value="UniProtKB-KW"/>
</dbReference>
<dbReference type="GO" id="GO:0009035">
    <property type="term" value="F:type I site-specific deoxyribonuclease activity"/>
    <property type="evidence" value="ECO:0007669"/>
    <property type="project" value="UniProtKB-EC"/>
</dbReference>
<dbReference type="EC" id="3.1.21.3" evidence="3"/>
<dbReference type="PANTHER" id="PTHR30195:SF15">
    <property type="entry name" value="TYPE I RESTRICTION ENZYME HINDI ENDONUCLEASE SUBUNIT"/>
    <property type="match status" value="1"/>
</dbReference>